<dbReference type="EMBL" id="JBBPDW010000005">
    <property type="protein sequence ID" value="KAK7552569.1"/>
    <property type="molecule type" value="Genomic_DNA"/>
</dbReference>
<evidence type="ECO:0000313" key="3">
    <source>
        <dbReference type="Proteomes" id="UP001365128"/>
    </source>
</evidence>
<gene>
    <name evidence="2" type="ORF">IWX46DRAFT_347920</name>
</gene>
<sequence length="135" mass="14704">MVQYTPLLPLCWSVLWSTSRIAALSTCAPATCLPLAFCTHARTHSPTFAPHHHNHPPLCQSIIHRLIPPHTHHGSPIPSPASLPLLASFAWPRFSFCTPTPFHPSISPSALICMLCLSCACKDSQHLCVASLIDI</sequence>
<evidence type="ECO:0000256" key="1">
    <source>
        <dbReference type="SAM" id="SignalP"/>
    </source>
</evidence>
<evidence type="ECO:0008006" key="4">
    <source>
        <dbReference type="Google" id="ProtNLM"/>
    </source>
</evidence>
<proteinExistence type="predicted"/>
<protein>
    <recommendedName>
        <fullName evidence="4">Secreted protein</fullName>
    </recommendedName>
</protein>
<organism evidence="2 3">
    <name type="scientific">Phyllosticta citricarpa</name>
    <dbReference type="NCBI Taxonomy" id="55181"/>
    <lineage>
        <taxon>Eukaryota</taxon>
        <taxon>Fungi</taxon>
        <taxon>Dikarya</taxon>
        <taxon>Ascomycota</taxon>
        <taxon>Pezizomycotina</taxon>
        <taxon>Dothideomycetes</taxon>
        <taxon>Dothideomycetes incertae sedis</taxon>
        <taxon>Botryosphaeriales</taxon>
        <taxon>Phyllostictaceae</taxon>
        <taxon>Phyllosticta</taxon>
    </lineage>
</organism>
<feature type="chain" id="PRO_5045638787" description="Secreted protein" evidence="1">
    <location>
        <begin position="24"/>
        <end position="135"/>
    </location>
</feature>
<name>A0ABR1MMG3_9PEZI</name>
<keyword evidence="3" id="KW-1185">Reference proteome</keyword>
<comment type="caution">
    <text evidence="2">The sequence shown here is derived from an EMBL/GenBank/DDBJ whole genome shotgun (WGS) entry which is preliminary data.</text>
</comment>
<keyword evidence="1" id="KW-0732">Signal</keyword>
<evidence type="ECO:0000313" key="2">
    <source>
        <dbReference type="EMBL" id="KAK7552569.1"/>
    </source>
</evidence>
<dbReference type="Proteomes" id="UP001365128">
    <property type="component" value="Unassembled WGS sequence"/>
</dbReference>
<feature type="signal peptide" evidence="1">
    <location>
        <begin position="1"/>
        <end position="23"/>
    </location>
</feature>
<reference evidence="2 3" key="1">
    <citation type="submission" date="2024-04" db="EMBL/GenBank/DDBJ databases">
        <title>Phyllosticta paracitricarpa is synonymous to the EU quarantine fungus P. citricarpa based on phylogenomic analyses.</title>
        <authorList>
            <consortium name="Lawrence Berkeley National Laboratory"/>
            <person name="Van Ingen-Buijs V.A."/>
            <person name="Van Westerhoven A.C."/>
            <person name="Haridas S."/>
            <person name="Skiadas P."/>
            <person name="Martin F."/>
            <person name="Groenewald J.Z."/>
            <person name="Crous P.W."/>
            <person name="Seidl M.F."/>
        </authorList>
    </citation>
    <scope>NUCLEOTIDE SEQUENCE [LARGE SCALE GENOMIC DNA]</scope>
    <source>
        <strain evidence="2 3">CBS 122670</strain>
    </source>
</reference>
<accession>A0ABR1MMG3</accession>